<dbReference type="Gene3D" id="3.40.50.150">
    <property type="entry name" value="Vaccinia Virus protein VP39"/>
    <property type="match status" value="1"/>
</dbReference>
<dbReference type="Gene3D" id="3.10.330.20">
    <property type="match status" value="1"/>
</dbReference>
<dbReference type="GO" id="GO:0160107">
    <property type="term" value="F:tRNA (adenine(58)-N1)-methyltransferase activity"/>
    <property type="evidence" value="ECO:0007669"/>
    <property type="project" value="UniProtKB-EC"/>
</dbReference>
<comment type="caution">
    <text evidence="8">The sequence shown here is derived from an EMBL/GenBank/DDBJ whole genome shotgun (WGS) entry which is preliminary data.</text>
</comment>
<dbReference type="PIRSF" id="PIRSF017269">
    <property type="entry name" value="GCD14"/>
    <property type="match status" value="1"/>
</dbReference>
<comment type="subunit">
    <text evidence="5">Homotetramer composed of a dimer of dimers.</text>
</comment>
<feature type="region of interest" description="Disordered" evidence="6">
    <location>
        <begin position="1"/>
        <end position="39"/>
    </location>
</feature>
<evidence type="ECO:0000256" key="3">
    <source>
        <dbReference type="ARBA" id="ARBA00022691"/>
    </source>
</evidence>
<evidence type="ECO:0000313" key="8">
    <source>
        <dbReference type="EMBL" id="MBM7797239.1"/>
    </source>
</evidence>
<dbReference type="Pfam" id="PF14801">
    <property type="entry name" value="TrmI-like_N"/>
    <property type="match status" value="1"/>
</dbReference>
<reference evidence="8 9" key="1">
    <citation type="submission" date="2021-01" db="EMBL/GenBank/DDBJ databases">
        <title>Sequencing the genomes of 1000 actinobacteria strains.</title>
        <authorList>
            <person name="Klenk H.-P."/>
        </authorList>
    </citation>
    <scope>NUCLEOTIDE SEQUENCE [LARGE SCALE GENOMIC DNA]</scope>
    <source>
        <strain evidence="8 9">DSM 18662</strain>
    </source>
</reference>
<comment type="similarity">
    <text evidence="5">Belongs to the class I-like SAM-binding methyltransferase superfamily. TRM61 family.</text>
</comment>
<dbReference type="InterPro" id="IPR029063">
    <property type="entry name" value="SAM-dependent_MTases_sf"/>
</dbReference>
<evidence type="ECO:0000259" key="7">
    <source>
        <dbReference type="Pfam" id="PF08704"/>
    </source>
</evidence>
<keyword evidence="4 5" id="KW-0819">tRNA processing</keyword>
<comment type="function">
    <text evidence="5">Catalyzes the S-adenosyl-L-methionine-dependent formation of N(1)-methyladenine at position 58 (m1A58) in tRNA.</text>
</comment>
<dbReference type="GO" id="GO:0032259">
    <property type="term" value="P:methylation"/>
    <property type="evidence" value="ECO:0007669"/>
    <property type="project" value="UniProtKB-KW"/>
</dbReference>
<gene>
    <name evidence="8" type="ORF">JOE57_000160</name>
</gene>
<dbReference type="PANTHER" id="PTHR12133:SF1">
    <property type="entry name" value="TRNA (ADENINE(58)-N(1))-METHYLTRANSFERASE, MITOCHONDRIAL"/>
    <property type="match status" value="1"/>
</dbReference>
<sequence length="310" mass="33311">MNRVVDQVDDGAGVDDTDPQTYSGVRLGPLQPGERVTLTDPKGRRHSILLAPGTQFHTAKGAIQHDDLLGGPEGVVVTSTGGVQYLALRPLMSDFAVAMPRGAAVIYPKDAAQIVMGADIFPGARVIEAGVGSGALTCALLRAIGPSGRLVSYERREDFAEIAKRNVENFLGRPHPGWEVRVGDLVQTLDSEPVDRVVLDMLAPWECVDAVAEVLQPGGVLCCYVATTTQLSRTVETLRAHEGFTEPEATESMVRSWHAEGLAVRPRHAMVGHTGFLITTRRLAPGVSAPHRKRRPAPGAYGEDYTGPRR</sequence>
<dbReference type="EC" id="2.1.1.220" evidence="5"/>
<dbReference type="SUPFAM" id="SSF53335">
    <property type="entry name" value="S-adenosyl-L-methionine-dependent methyltransferases"/>
    <property type="match status" value="1"/>
</dbReference>
<dbReference type="Proteomes" id="UP000704762">
    <property type="component" value="Unassembled WGS sequence"/>
</dbReference>
<evidence type="ECO:0000313" key="9">
    <source>
        <dbReference type="Proteomes" id="UP000704762"/>
    </source>
</evidence>
<proteinExistence type="inferred from homology"/>
<keyword evidence="1 5" id="KW-0489">Methyltransferase</keyword>
<keyword evidence="9" id="KW-1185">Reference proteome</keyword>
<evidence type="ECO:0000256" key="4">
    <source>
        <dbReference type="ARBA" id="ARBA00022694"/>
    </source>
</evidence>
<evidence type="ECO:0000256" key="1">
    <source>
        <dbReference type="ARBA" id="ARBA00022603"/>
    </source>
</evidence>
<dbReference type="EMBL" id="JAFBCF010000001">
    <property type="protein sequence ID" value="MBM7797239.1"/>
    <property type="molecule type" value="Genomic_DNA"/>
</dbReference>
<dbReference type="InterPro" id="IPR049470">
    <property type="entry name" value="TRM61_C"/>
</dbReference>
<comment type="catalytic activity">
    <reaction evidence="5">
        <text>adenosine(58) in tRNA + S-adenosyl-L-methionine = N(1)-methyladenosine(58) in tRNA + S-adenosyl-L-homocysteine + H(+)</text>
        <dbReference type="Rhea" id="RHEA:43152"/>
        <dbReference type="Rhea" id="RHEA-COMP:10365"/>
        <dbReference type="Rhea" id="RHEA-COMP:10366"/>
        <dbReference type="ChEBI" id="CHEBI:15378"/>
        <dbReference type="ChEBI" id="CHEBI:57856"/>
        <dbReference type="ChEBI" id="CHEBI:59789"/>
        <dbReference type="ChEBI" id="CHEBI:74411"/>
        <dbReference type="ChEBI" id="CHEBI:74491"/>
        <dbReference type="EC" id="2.1.1.220"/>
    </reaction>
</comment>
<dbReference type="PROSITE" id="PS51620">
    <property type="entry name" value="SAM_TRM61"/>
    <property type="match status" value="1"/>
</dbReference>
<feature type="domain" description="tRNA (adenine(58)-N(1))-methyltransferase catalytic subunit TRM61 C-terminal" evidence="7">
    <location>
        <begin position="95"/>
        <end position="259"/>
    </location>
</feature>
<evidence type="ECO:0000256" key="2">
    <source>
        <dbReference type="ARBA" id="ARBA00022679"/>
    </source>
</evidence>
<evidence type="ECO:0000256" key="5">
    <source>
        <dbReference type="PIRNR" id="PIRNR017269"/>
    </source>
</evidence>
<dbReference type="PANTHER" id="PTHR12133">
    <property type="entry name" value="TRNA (ADENINE(58)-N(1))-METHYLTRANSFERASE"/>
    <property type="match status" value="1"/>
</dbReference>
<keyword evidence="2 5" id="KW-0808">Transferase</keyword>
<accession>A0ABS2RH30</accession>
<dbReference type="CDD" id="cd02440">
    <property type="entry name" value="AdoMet_MTases"/>
    <property type="match status" value="1"/>
</dbReference>
<name>A0ABS2RH30_9ACTN</name>
<organism evidence="8 9">
    <name type="scientific">Microlunatus panaciterrae</name>
    <dbReference type="NCBI Taxonomy" id="400768"/>
    <lineage>
        <taxon>Bacteria</taxon>
        <taxon>Bacillati</taxon>
        <taxon>Actinomycetota</taxon>
        <taxon>Actinomycetes</taxon>
        <taxon>Propionibacteriales</taxon>
        <taxon>Propionibacteriaceae</taxon>
        <taxon>Microlunatus</taxon>
    </lineage>
</organism>
<keyword evidence="3 5" id="KW-0949">S-adenosyl-L-methionine</keyword>
<dbReference type="Pfam" id="PF08704">
    <property type="entry name" value="GCD14"/>
    <property type="match status" value="1"/>
</dbReference>
<protein>
    <recommendedName>
        <fullName evidence="5">tRNA (adenine(58)-N(1))-methyltransferase TrmI</fullName>
        <ecNumber evidence="5">2.1.1.220</ecNumber>
    </recommendedName>
</protein>
<dbReference type="GO" id="GO:0043827">
    <property type="term" value="F:tRNA (adenine(57)-N1)/(adenine(58)-N1)-methyltransferase activity"/>
    <property type="evidence" value="ECO:0007669"/>
    <property type="project" value="UniProtKB-EC"/>
</dbReference>
<evidence type="ECO:0000256" key="6">
    <source>
        <dbReference type="SAM" id="MobiDB-lite"/>
    </source>
</evidence>
<feature type="region of interest" description="Disordered" evidence="6">
    <location>
        <begin position="287"/>
        <end position="310"/>
    </location>
</feature>
<feature type="compositionally biased region" description="Acidic residues" evidence="6">
    <location>
        <begin position="7"/>
        <end position="18"/>
    </location>
</feature>
<dbReference type="InterPro" id="IPR014816">
    <property type="entry name" value="tRNA_MeTrfase_Gcd14"/>
</dbReference>